<dbReference type="EMBL" id="FUEG01000034">
    <property type="protein sequence ID" value="SJL16311.1"/>
    <property type="molecule type" value="Genomic_DNA"/>
</dbReference>
<feature type="compositionally biased region" description="Basic and acidic residues" evidence="1">
    <location>
        <begin position="16"/>
        <end position="39"/>
    </location>
</feature>
<name>A0A284S5M2_ARMOS</name>
<feature type="compositionally biased region" description="Basic and acidic residues" evidence="1">
    <location>
        <begin position="92"/>
        <end position="105"/>
    </location>
</feature>
<protein>
    <submittedName>
        <fullName evidence="2">Uncharacterized protein</fullName>
    </submittedName>
</protein>
<organism evidence="2 3">
    <name type="scientific">Armillaria ostoyae</name>
    <name type="common">Armillaria root rot fungus</name>
    <dbReference type="NCBI Taxonomy" id="47428"/>
    <lineage>
        <taxon>Eukaryota</taxon>
        <taxon>Fungi</taxon>
        <taxon>Dikarya</taxon>
        <taxon>Basidiomycota</taxon>
        <taxon>Agaricomycotina</taxon>
        <taxon>Agaricomycetes</taxon>
        <taxon>Agaricomycetidae</taxon>
        <taxon>Agaricales</taxon>
        <taxon>Marasmiineae</taxon>
        <taxon>Physalacriaceae</taxon>
        <taxon>Armillaria</taxon>
    </lineage>
</organism>
<dbReference type="OMA" id="LEHMAIM"/>
<accession>A0A284S5M2</accession>
<feature type="region of interest" description="Disordered" evidence="1">
    <location>
        <begin position="83"/>
        <end position="110"/>
    </location>
</feature>
<reference evidence="3" key="1">
    <citation type="journal article" date="2017" name="Nat. Ecol. Evol.">
        <title>Genome expansion and lineage-specific genetic innovations in the forest pathogenic fungi Armillaria.</title>
        <authorList>
            <person name="Sipos G."/>
            <person name="Prasanna A.N."/>
            <person name="Walter M.C."/>
            <person name="O'Connor E."/>
            <person name="Balint B."/>
            <person name="Krizsan K."/>
            <person name="Kiss B."/>
            <person name="Hess J."/>
            <person name="Varga T."/>
            <person name="Slot J."/>
            <person name="Riley R."/>
            <person name="Boka B."/>
            <person name="Rigling D."/>
            <person name="Barry K."/>
            <person name="Lee J."/>
            <person name="Mihaltcheva S."/>
            <person name="LaButti K."/>
            <person name="Lipzen A."/>
            <person name="Waldron R."/>
            <person name="Moloney N.M."/>
            <person name="Sperisen C."/>
            <person name="Kredics L."/>
            <person name="Vagvoelgyi C."/>
            <person name="Patrignani A."/>
            <person name="Fitzpatrick D."/>
            <person name="Nagy I."/>
            <person name="Doyle S."/>
            <person name="Anderson J.B."/>
            <person name="Grigoriev I.V."/>
            <person name="Gueldener U."/>
            <person name="Muensterkoetter M."/>
            <person name="Nagy L.G."/>
        </authorList>
    </citation>
    <scope>NUCLEOTIDE SEQUENCE [LARGE SCALE GENOMIC DNA]</scope>
    <source>
        <strain evidence="3">C18/9</strain>
    </source>
</reference>
<evidence type="ECO:0000256" key="1">
    <source>
        <dbReference type="SAM" id="MobiDB-lite"/>
    </source>
</evidence>
<keyword evidence="3" id="KW-1185">Reference proteome</keyword>
<gene>
    <name evidence="2" type="ORF">ARMOST_19831</name>
</gene>
<evidence type="ECO:0000313" key="2">
    <source>
        <dbReference type="EMBL" id="SJL16311.1"/>
    </source>
</evidence>
<proteinExistence type="predicted"/>
<dbReference type="Proteomes" id="UP000219338">
    <property type="component" value="Unassembled WGS sequence"/>
</dbReference>
<dbReference type="AlphaFoldDB" id="A0A284S5M2"/>
<sequence length="136" mass="15713">MRVVWSTIGDDIQDEGDARDSEGIKSDDLTRGAQSDKEGQVSNDLQSQEESDVVWDEVEYEVYGDFQDSDRYQSSEQMAIMREDEPDLDDSMSNHENDSEYKTAPEDMEEEGDHVVKYMTTWDFGEAPDRSPIYQY</sequence>
<feature type="region of interest" description="Disordered" evidence="1">
    <location>
        <begin position="1"/>
        <end position="52"/>
    </location>
</feature>
<evidence type="ECO:0000313" key="3">
    <source>
        <dbReference type="Proteomes" id="UP000219338"/>
    </source>
</evidence>